<organism evidence="1 2">
    <name type="scientific">Streptomyces hygroscopicus</name>
    <dbReference type="NCBI Taxonomy" id="1912"/>
    <lineage>
        <taxon>Bacteria</taxon>
        <taxon>Bacillati</taxon>
        <taxon>Actinomycetota</taxon>
        <taxon>Actinomycetes</taxon>
        <taxon>Kitasatosporales</taxon>
        <taxon>Streptomycetaceae</taxon>
        <taxon>Streptomyces</taxon>
        <taxon>Streptomyces violaceusniger group</taxon>
    </lineage>
</organism>
<evidence type="ECO:0000313" key="2">
    <source>
        <dbReference type="Proteomes" id="UP001054854"/>
    </source>
</evidence>
<dbReference type="EMBL" id="BNEK01000003">
    <property type="protein sequence ID" value="GHJ27324.1"/>
    <property type="molecule type" value="Genomic_DNA"/>
</dbReference>
<comment type="caution">
    <text evidence="1">The sequence shown here is derived from an EMBL/GenBank/DDBJ whole genome shotgun (WGS) entry which is preliminary data.</text>
</comment>
<proteinExistence type="predicted"/>
<keyword evidence="2" id="KW-1185">Reference proteome</keyword>
<protein>
    <recommendedName>
        <fullName evidence="3">Transposase</fullName>
    </recommendedName>
</protein>
<evidence type="ECO:0000313" key="1">
    <source>
        <dbReference type="EMBL" id="GHJ27324.1"/>
    </source>
</evidence>
<name>A0ABQ3TVK5_STRHY</name>
<gene>
    <name evidence="1" type="ORF">TPA0910_17570</name>
</gene>
<dbReference type="RefSeq" id="WP_236256521.1">
    <property type="nucleotide sequence ID" value="NZ_BNEK01000003.1"/>
</dbReference>
<sequence>MTAQSAHHDDRGLRQLHRVEITVAMNWVIRTCQEIIRDHSHQTCWVPTGTPTGTAPTTDDLIQSARTDVLGRLQRQIDGVEAIIGNAERERAQRNR</sequence>
<dbReference type="Proteomes" id="UP001054854">
    <property type="component" value="Unassembled WGS sequence"/>
</dbReference>
<reference evidence="1" key="1">
    <citation type="submission" date="2024-05" db="EMBL/GenBank/DDBJ databases">
        <title>Whole genome shotgun sequence of Streptomyces hygroscopicus NBRC 113678.</title>
        <authorList>
            <person name="Komaki H."/>
            <person name="Tamura T."/>
        </authorList>
    </citation>
    <scope>NUCLEOTIDE SEQUENCE</scope>
    <source>
        <strain evidence="1">N11-34</strain>
    </source>
</reference>
<evidence type="ECO:0008006" key="3">
    <source>
        <dbReference type="Google" id="ProtNLM"/>
    </source>
</evidence>
<accession>A0ABQ3TVK5</accession>